<gene>
    <name evidence="1" type="ORF">SDC9_60166</name>
</gene>
<dbReference type="Pfam" id="PF11007">
    <property type="entry name" value="CotJA"/>
    <property type="match status" value="1"/>
</dbReference>
<evidence type="ECO:0000313" key="1">
    <source>
        <dbReference type="EMBL" id="MPM13806.1"/>
    </source>
</evidence>
<name>A0A644XC56_9ZZZZ</name>
<dbReference type="AlphaFoldDB" id="A0A644XC56"/>
<evidence type="ECO:0008006" key="2">
    <source>
        <dbReference type="Google" id="ProtNLM"/>
    </source>
</evidence>
<proteinExistence type="predicted"/>
<protein>
    <recommendedName>
        <fullName evidence="2">Spore coat associated protein CotJA</fullName>
    </recommendedName>
</protein>
<dbReference type="InterPro" id="IPR020256">
    <property type="entry name" value="Spore_coat_CotJA"/>
</dbReference>
<accession>A0A644XC56</accession>
<sequence>MYYRDDDNCEKCNDCIKDPSKLYCNITCTDTAKNCHESYKVFDPPVYAKAFVALQPYEKLFNIEDAFDAGTIFKDLYSPYCDVKYIGGVHK</sequence>
<reference evidence="1" key="1">
    <citation type="submission" date="2019-08" db="EMBL/GenBank/DDBJ databases">
        <authorList>
            <person name="Kucharzyk K."/>
            <person name="Murdoch R.W."/>
            <person name="Higgins S."/>
            <person name="Loffler F."/>
        </authorList>
    </citation>
    <scope>NUCLEOTIDE SEQUENCE</scope>
</reference>
<organism evidence="1">
    <name type="scientific">bioreactor metagenome</name>
    <dbReference type="NCBI Taxonomy" id="1076179"/>
    <lineage>
        <taxon>unclassified sequences</taxon>
        <taxon>metagenomes</taxon>
        <taxon>ecological metagenomes</taxon>
    </lineage>
</organism>
<dbReference type="EMBL" id="VSSQ01002176">
    <property type="protein sequence ID" value="MPM13806.1"/>
    <property type="molecule type" value="Genomic_DNA"/>
</dbReference>
<comment type="caution">
    <text evidence="1">The sequence shown here is derived from an EMBL/GenBank/DDBJ whole genome shotgun (WGS) entry which is preliminary data.</text>
</comment>